<dbReference type="AlphaFoldDB" id="A0A1Y2HWP3"/>
<sequence length="97" mass="10303">MTVPSPSPPRPPPLSLALGTSSAQLFWATRFSVNDILTDQLNFTSPLSFDALSVDTSPHPTPAVAPAPPPLLSKSKQRHTITVVFAGRCNTAHQVSD</sequence>
<proteinExistence type="predicted"/>
<organism evidence="1 2">
    <name type="scientific">Catenaria anguillulae PL171</name>
    <dbReference type="NCBI Taxonomy" id="765915"/>
    <lineage>
        <taxon>Eukaryota</taxon>
        <taxon>Fungi</taxon>
        <taxon>Fungi incertae sedis</taxon>
        <taxon>Blastocladiomycota</taxon>
        <taxon>Blastocladiomycetes</taxon>
        <taxon>Blastocladiales</taxon>
        <taxon>Catenariaceae</taxon>
        <taxon>Catenaria</taxon>
    </lineage>
</organism>
<comment type="caution">
    <text evidence="1">The sequence shown here is derived from an EMBL/GenBank/DDBJ whole genome shotgun (WGS) entry which is preliminary data.</text>
</comment>
<protein>
    <submittedName>
        <fullName evidence="1">Uncharacterized protein</fullName>
    </submittedName>
</protein>
<accession>A0A1Y2HWP3</accession>
<dbReference type="Proteomes" id="UP000193411">
    <property type="component" value="Unassembled WGS sequence"/>
</dbReference>
<gene>
    <name evidence="1" type="ORF">BCR44DRAFT_161862</name>
</gene>
<keyword evidence="2" id="KW-1185">Reference proteome</keyword>
<reference evidence="1 2" key="1">
    <citation type="submission" date="2016-07" db="EMBL/GenBank/DDBJ databases">
        <title>Pervasive Adenine N6-methylation of Active Genes in Fungi.</title>
        <authorList>
            <consortium name="DOE Joint Genome Institute"/>
            <person name="Mondo S.J."/>
            <person name="Dannebaum R.O."/>
            <person name="Kuo R.C."/>
            <person name="Labutti K."/>
            <person name="Haridas S."/>
            <person name="Kuo A."/>
            <person name="Salamov A."/>
            <person name="Ahrendt S.R."/>
            <person name="Lipzen A."/>
            <person name="Sullivan W."/>
            <person name="Andreopoulos W.B."/>
            <person name="Clum A."/>
            <person name="Lindquist E."/>
            <person name="Daum C."/>
            <person name="Ramamoorthy G.K."/>
            <person name="Gryganskyi A."/>
            <person name="Culley D."/>
            <person name="Magnuson J.K."/>
            <person name="James T.Y."/>
            <person name="O'Malley M.A."/>
            <person name="Stajich J.E."/>
            <person name="Spatafora J.W."/>
            <person name="Visel A."/>
            <person name="Grigoriev I.V."/>
        </authorList>
    </citation>
    <scope>NUCLEOTIDE SEQUENCE [LARGE SCALE GENOMIC DNA]</scope>
    <source>
        <strain evidence="1 2">PL171</strain>
    </source>
</reference>
<evidence type="ECO:0000313" key="1">
    <source>
        <dbReference type="EMBL" id="ORZ39018.1"/>
    </source>
</evidence>
<dbReference type="EMBL" id="MCFL01000006">
    <property type="protein sequence ID" value="ORZ39018.1"/>
    <property type="molecule type" value="Genomic_DNA"/>
</dbReference>
<evidence type="ECO:0000313" key="2">
    <source>
        <dbReference type="Proteomes" id="UP000193411"/>
    </source>
</evidence>
<name>A0A1Y2HWP3_9FUNG</name>